<protein>
    <recommendedName>
        <fullName evidence="3">Glutamate/phenylalanine/leucine/valine/L-tryptophan dehydrogenase C-terminal domain-containing protein</fullName>
    </recommendedName>
</protein>
<evidence type="ECO:0000256" key="1">
    <source>
        <dbReference type="ARBA" id="ARBA00006382"/>
    </source>
</evidence>
<dbReference type="PANTHER" id="PTHR11606:SF13">
    <property type="entry name" value="GLUTAMATE DEHYDROGENASE 1, MITOCHONDRIAL"/>
    <property type="match status" value="1"/>
</dbReference>
<comment type="similarity">
    <text evidence="1">Belongs to the Glu/Leu/Phe/Val dehydrogenases family.</text>
</comment>
<dbReference type="InterPro" id="IPR033524">
    <property type="entry name" value="Glu/Leu/Phe/Val_DH_AS"/>
</dbReference>
<dbReference type="InterPro" id="IPR006096">
    <property type="entry name" value="Glu/Leu/Phe/Val/Trp_DH_C"/>
</dbReference>
<dbReference type="Pfam" id="PF00208">
    <property type="entry name" value="ELFV_dehydrog"/>
    <property type="match status" value="1"/>
</dbReference>
<dbReference type="Gene3D" id="3.40.50.720">
    <property type="entry name" value="NAD(P)-binding Rossmann-like Domain"/>
    <property type="match status" value="1"/>
</dbReference>
<reference evidence="4" key="1">
    <citation type="journal article" date="2015" name="Nature">
        <title>Complex archaea that bridge the gap between prokaryotes and eukaryotes.</title>
        <authorList>
            <person name="Spang A."/>
            <person name="Saw J.H."/>
            <person name="Jorgensen S.L."/>
            <person name="Zaremba-Niedzwiedzka K."/>
            <person name="Martijn J."/>
            <person name="Lind A.E."/>
            <person name="van Eijk R."/>
            <person name="Schleper C."/>
            <person name="Guy L."/>
            <person name="Ettema T.J."/>
        </authorList>
    </citation>
    <scope>NUCLEOTIDE SEQUENCE</scope>
</reference>
<dbReference type="PRINTS" id="PR00082">
    <property type="entry name" value="GLFDHDRGNASE"/>
</dbReference>
<dbReference type="PROSITE" id="PS00074">
    <property type="entry name" value="GLFV_DEHYDROGENASE"/>
    <property type="match status" value="1"/>
</dbReference>
<dbReference type="SMART" id="SM00839">
    <property type="entry name" value="ELFV_dehydrog"/>
    <property type="match status" value="1"/>
</dbReference>
<dbReference type="PANTHER" id="PTHR11606">
    <property type="entry name" value="GLUTAMATE DEHYDROGENASE"/>
    <property type="match status" value="1"/>
</dbReference>
<dbReference type="InterPro" id="IPR006097">
    <property type="entry name" value="Glu/Leu/Phe/Val/Trp_DH_dimer"/>
</dbReference>
<accession>A0A0F9R631</accession>
<dbReference type="InterPro" id="IPR036291">
    <property type="entry name" value="NAD(P)-bd_dom_sf"/>
</dbReference>
<dbReference type="GO" id="GO:0006538">
    <property type="term" value="P:L-glutamate catabolic process"/>
    <property type="evidence" value="ECO:0007669"/>
    <property type="project" value="TreeGrafter"/>
</dbReference>
<dbReference type="CDD" id="cd01076">
    <property type="entry name" value="NAD_bind_1_Glu_DH"/>
    <property type="match status" value="1"/>
</dbReference>
<evidence type="ECO:0000256" key="2">
    <source>
        <dbReference type="ARBA" id="ARBA00023002"/>
    </source>
</evidence>
<dbReference type="InterPro" id="IPR014362">
    <property type="entry name" value="Glu_DH"/>
</dbReference>
<gene>
    <name evidence="4" type="ORF">LCGC14_0635000</name>
</gene>
<sequence>MNFKNYLYSLNAPNVNLDEVKALATWMTWKSSLLNLPLGGAKGGICVDPKKLSNKELERVTRRFTAEIINIIGPDIDIPAPDVNTNAQIMAWIMDSYSMQKGRTVPGVVTGKPIEIGGSIGRKTATGRGLFFVLGAMCKKLDLDLKSLKIIIQGFGNVGGTIADLLFQHGCKILAVSDISGGLYYSEGLDIDNLLDWTQNGNYLKDYRDDKYKLISNTGLLATECDVLIPSALENQITQENANEIKCKLLLEGANGPTTPEADQILFNKGINVIPDILANAGGVCVSYFEYVQDIRAYFWDLNRINRELKRILLNAFEEVFKVSKKRNISLRTAAYIIAVSRVAKAIELRGIFP</sequence>
<dbReference type="Pfam" id="PF02812">
    <property type="entry name" value="ELFV_dehydrog_N"/>
    <property type="match status" value="1"/>
</dbReference>
<dbReference type="PIRSF" id="PIRSF000185">
    <property type="entry name" value="Glu_DH"/>
    <property type="match status" value="1"/>
</dbReference>
<dbReference type="Gene3D" id="3.40.50.10860">
    <property type="entry name" value="Leucine Dehydrogenase, chain A, domain 1"/>
    <property type="match status" value="1"/>
</dbReference>
<organism evidence="4">
    <name type="scientific">marine sediment metagenome</name>
    <dbReference type="NCBI Taxonomy" id="412755"/>
    <lineage>
        <taxon>unclassified sequences</taxon>
        <taxon>metagenomes</taxon>
        <taxon>ecological metagenomes</taxon>
    </lineage>
</organism>
<dbReference type="InterPro" id="IPR033922">
    <property type="entry name" value="NAD_bind_Glu_DH"/>
</dbReference>
<keyword evidence="2" id="KW-0560">Oxidoreductase</keyword>
<dbReference type="InterPro" id="IPR046346">
    <property type="entry name" value="Aminoacid_DH-like_N_sf"/>
</dbReference>
<proteinExistence type="inferred from homology"/>
<comment type="caution">
    <text evidence="4">The sequence shown here is derived from an EMBL/GenBank/DDBJ whole genome shotgun (WGS) entry which is preliminary data.</text>
</comment>
<evidence type="ECO:0000259" key="3">
    <source>
        <dbReference type="SMART" id="SM00839"/>
    </source>
</evidence>
<evidence type="ECO:0000313" key="4">
    <source>
        <dbReference type="EMBL" id="KKN50204.1"/>
    </source>
</evidence>
<dbReference type="AlphaFoldDB" id="A0A0F9R631"/>
<dbReference type="EMBL" id="LAZR01001127">
    <property type="protein sequence ID" value="KKN50204.1"/>
    <property type="molecule type" value="Genomic_DNA"/>
</dbReference>
<feature type="domain" description="Glutamate/phenylalanine/leucine/valine/L-tryptophan dehydrogenase C-terminal" evidence="3">
    <location>
        <begin position="119"/>
        <end position="351"/>
    </location>
</feature>
<dbReference type="SUPFAM" id="SSF51735">
    <property type="entry name" value="NAD(P)-binding Rossmann-fold domains"/>
    <property type="match status" value="1"/>
</dbReference>
<dbReference type="GO" id="GO:0004352">
    <property type="term" value="F:glutamate dehydrogenase (NAD+) activity"/>
    <property type="evidence" value="ECO:0007669"/>
    <property type="project" value="TreeGrafter"/>
</dbReference>
<name>A0A0F9R631_9ZZZZ</name>
<dbReference type="SUPFAM" id="SSF53223">
    <property type="entry name" value="Aminoacid dehydrogenase-like, N-terminal domain"/>
    <property type="match status" value="1"/>
</dbReference>
<dbReference type="InterPro" id="IPR006095">
    <property type="entry name" value="Glu/Leu/Phe/Val/Trp_DH"/>
</dbReference>